<evidence type="ECO:0000256" key="1">
    <source>
        <dbReference type="ARBA" id="ARBA00001938"/>
    </source>
</evidence>
<evidence type="ECO:0000259" key="4">
    <source>
        <dbReference type="Pfam" id="PF00198"/>
    </source>
</evidence>
<comment type="cofactor">
    <cofactor evidence="1">
        <name>(R)-lipoate</name>
        <dbReference type="ChEBI" id="CHEBI:83088"/>
    </cofactor>
</comment>
<sequence>MKEYPIDHRPRILDRSPITPLRRMAIKHLTESHRSVVAAGLHGRARADSLLEWRRRMERNGQKVSISAMLAKLLGDAVAAHPDVNAAIVEDELVRYADTHLGVAMSTGRDLVVPVIKDANLKTIGECAEALGDLSRRAMASKLGVNDLRGGTFTLSSIGMYVRDVTATAIVPGGQSGIVVAAGITDQPVVNGGQVCVAPVLPLSLTVDHRVVNGAAAGEFLTDLIQRVESCVDHYQQ</sequence>
<gene>
    <name evidence="5" type="ORF">GCM10009788_23700</name>
</gene>
<keyword evidence="3" id="KW-0012">Acyltransferase</keyword>
<proteinExistence type="predicted"/>
<evidence type="ECO:0000313" key="6">
    <source>
        <dbReference type="Proteomes" id="UP001500842"/>
    </source>
</evidence>
<protein>
    <recommendedName>
        <fullName evidence="4">2-oxoacid dehydrogenase acyltransferase catalytic domain-containing protein</fullName>
    </recommendedName>
</protein>
<dbReference type="Gene3D" id="3.30.559.10">
    <property type="entry name" value="Chloramphenicol acetyltransferase-like domain"/>
    <property type="match status" value="1"/>
</dbReference>
<dbReference type="SUPFAM" id="SSF52777">
    <property type="entry name" value="CoA-dependent acyltransferases"/>
    <property type="match status" value="1"/>
</dbReference>
<dbReference type="PANTHER" id="PTHR43178">
    <property type="entry name" value="DIHYDROLIPOAMIDE ACETYLTRANSFERASE COMPONENT OF PYRUVATE DEHYDROGENASE COMPLEX"/>
    <property type="match status" value="1"/>
</dbReference>
<keyword evidence="2" id="KW-0808">Transferase</keyword>
<dbReference type="EMBL" id="BAAAOR010000017">
    <property type="protein sequence ID" value="GAA1518962.1"/>
    <property type="molecule type" value="Genomic_DNA"/>
</dbReference>
<name>A0ABN2AGP1_9ACTN</name>
<accession>A0ABN2AGP1</accession>
<comment type="caution">
    <text evidence="5">The sequence shown here is derived from an EMBL/GenBank/DDBJ whole genome shotgun (WGS) entry which is preliminary data.</text>
</comment>
<evidence type="ECO:0000256" key="2">
    <source>
        <dbReference type="ARBA" id="ARBA00022679"/>
    </source>
</evidence>
<dbReference type="InterPro" id="IPR001078">
    <property type="entry name" value="2-oxoacid_DH_actylTfrase"/>
</dbReference>
<dbReference type="InterPro" id="IPR023213">
    <property type="entry name" value="CAT-like_dom_sf"/>
</dbReference>
<keyword evidence="6" id="KW-1185">Reference proteome</keyword>
<organism evidence="5 6">
    <name type="scientific">Nocardioides humi</name>
    <dbReference type="NCBI Taxonomy" id="449461"/>
    <lineage>
        <taxon>Bacteria</taxon>
        <taxon>Bacillati</taxon>
        <taxon>Actinomycetota</taxon>
        <taxon>Actinomycetes</taxon>
        <taxon>Propionibacteriales</taxon>
        <taxon>Nocardioidaceae</taxon>
        <taxon>Nocardioides</taxon>
    </lineage>
</organism>
<evidence type="ECO:0000256" key="3">
    <source>
        <dbReference type="ARBA" id="ARBA00023315"/>
    </source>
</evidence>
<dbReference type="PANTHER" id="PTHR43178:SF5">
    <property type="entry name" value="LIPOAMIDE ACYLTRANSFERASE COMPONENT OF BRANCHED-CHAIN ALPHA-KETO ACID DEHYDROGENASE COMPLEX, MITOCHONDRIAL"/>
    <property type="match status" value="1"/>
</dbReference>
<dbReference type="InterPro" id="IPR050743">
    <property type="entry name" value="2-oxoacid_DH_E2_comp"/>
</dbReference>
<feature type="domain" description="2-oxoacid dehydrogenase acyltransferase catalytic" evidence="4">
    <location>
        <begin position="15"/>
        <end position="230"/>
    </location>
</feature>
<dbReference type="Proteomes" id="UP001500842">
    <property type="component" value="Unassembled WGS sequence"/>
</dbReference>
<evidence type="ECO:0000313" key="5">
    <source>
        <dbReference type="EMBL" id="GAA1518962.1"/>
    </source>
</evidence>
<reference evidence="5 6" key="1">
    <citation type="journal article" date="2019" name="Int. J. Syst. Evol. Microbiol.">
        <title>The Global Catalogue of Microorganisms (GCM) 10K type strain sequencing project: providing services to taxonomists for standard genome sequencing and annotation.</title>
        <authorList>
            <consortium name="The Broad Institute Genomics Platform"/>
            <consortium name="The Broad Institute Genome Sequencing Center for Infectious Disease"/>
            <person name="Wu L."/>
            <person name="Ma J."/>
        </authorList>
    </citation>
    <scope>NUCLEOTIDE SEQUENCE [LARGE SCALE GENOMIC DNA]</scope>
    <source>
        <strain evidence="5 6">JCM 14942</strain>
    </source>
</reference>
<dbReference type="RefSeq" id="WP_141003230.1">
    <property type="nucleotide sequence ID" value="NZ_BAAAOR010000017.1"/>
</dbReference>
<dbReference type="Pfam" id="PF00198">
    <property type="entry name" value="2-oxoacid_dh"/>
    <property type="match status" value="1"/>
</dbReference>